<dbReference type="PANTHER" id="PTHR33416:SF18">
    <property type="entry name" value="NUCLEOPORIN-LIKE PROTEIN"/>
    <property type="match status" value="1"/>
</dbReference>
<keyword evidence="3" id="KW-1185">Reference proteome</keyword>
<evidence type="ECO:0000256" key="1">
    <source>
        <dbReference type="SAM" id="MobiDB-lite"/>
    </source>
</evidence>
<sequence>MATQGEATFSAAATTTSSYPTGGVGGKLKRQSARRHAATPYSRPTQNQVQRRPWISRIVDPAYRIISGGATRILPYFFSNAASAPALAAPPEDQNQHQGELQNNPQDNDPSVTPISNKPEPASIEVGGPSGTANVNEGNFSISAQRRGKAALNDDVAISELERLMEGKTFSQAEIDRLIEMISSRAIDLPDVKRDERNLEIPLREGAKKNMSLFDKAKEPIGGKDANSEIWATPTPLAKSIILDGDKIRDEVGLSPAELAKAYMGGQTSSSSSQGFVARNEKDCLDRSMLVGKSSLASPSSKPSACWPGIKSSEQSGFATPQSRRESYGLQNFPRTPYSRTILSNSKSKLMQLQNDSSKHLSNLQSPSQSVERRYGQLSKGRDGGLFGPSRRTRQSATPSMVSPYSRPSRGASRFENSAIMKSSEAGESSYLSRSQITTYGKHKEAEVGTPTVPTHSSQIARTILDHLERTQSQSTPKNKTAELKLATSWRHPQSSKTVEKSSSDVTNVKKDGSAKLHEDIQNIFSQNQPSSVLKPPATTTGDILNGMNKTASATNGIFRGTQAASSGGNALQYEFGKPKGSLSRSMHDELGTSSQDAAKAVPYSFGGETANLPKPPSHSLGNNKPVLPSISVAKPFQKWAVPSGSNAGFTFPVSSSDGTTSSEPTTPSIMPFTTSPPVASGGGVAITNHHEARKDYEIPQFSFDGSNRRGDKSPLVFSFPSVSEEVVSEDDDARLGIKYTFGSEKPERISFSSAGSDGVCC</sequence>
<feature type="compositionally biased region" description="Polar residues" evidence="1">
    <location>
        <begin position="96"/>
        <end position="116"/>
    </location>
</feature>
<dbReference type="Proteomes" id="UP000694240">
    <property type="component" value="Chromosome 5"/>
</dbReference>
<feature type="compositionally biased region" description="Low complexity" evidence="1">
    <location>
        <begin position="293"/>
        <end position="305"/>
    </location>
</feature>
<feature type="region of interest" description="Disordered" evidence="1">
    <location>
        <begin position="352"/>
        <end position="416"/>
    </location>
</feature>
<name>A0A8T2CTM9_9BRAS</name>
<feature type="compositionally biased region" description="Basic and acidic residues" evidence="1">
    <location>
        <begin position="371"/>
        <end position="383"/>
    </location>
</feature>
<evidence type="ECO:0008006" key="4">
    <source>
        <dbReference type="Google" id="ProtNLM"/>
    </source>
</evidence>
<organism evidence="2 3">
    <name type="scientific">Arabidopsis thaliana x Arabidopsis arenosa</name>
    <dbReference type="NCBI Taxonomy" id="1240361"/>
    <lineage>
        <taxon>Eukaryota</taxon>
        <taxon>Viridiplantae</taxon>
        <taxon>Streptophyta</taxon>
        <taxon>Embryophyta</taxon>
        <taxon>Tracheophyta</taxon>
        <taxon>Spermatophyta</taxon>
        <taxon>Magnoliopsida</taxon>
        <taxon>eudicotyledons</taxon>
        <taxon>Gunneridae</taxon>
        <taxon>Pentapetalae</taxon>
        <taxon>rosids</taxon>
        <taxon>malvids</taxon>
        <taxon>Brassicales</taxon>
        <taxon>Brassicaceae</taxon>
        <taxon>Camelineae</taxon>
        <taxon>Arabidopsis</taxon>
    </lineage>
</organism>
<protein>
    <recommendedName>
        <fullName evidence="4">Nucleoporin-like protein</fullName>
    </recommendedName>
</protein>
<evidence type="ECO:0000313" key="2">
    <source>
        <dbReference type="EMBL" id="KAG7602907.1"/>
    </source>
</evidence>
<comment type="caution">
    <text evidence="2">The sequence shown here is derived from an EMBL/GenBank/DDBJ whole genome shotgun (WGS) entry which is preliminary data.</text>
</comment>
<feature type="region of interest" description="Disordered" evidence="1">
    <location>
        <begin position="653"/>
        <end position="678"/>
    </location>
</feature>
<feature type="region of interest" description="Disordered" evidence="1">
    <location>
        <begin position="1"/>
        <end position="52"/>
    </location>
</feature>
<dbReference type="GO" id="GO:0071763">
    <property type="term" value="P:nuclear membrane organization"/>
    <property type="evidence" value="ECO:0007669"/>
    <property type="project" value="TreeGrafter"/>
</dbReference>
<feature type="compositionally biased region" description="Basic and acidic residues" evidence="1">
    <location>
        <begin position="498"/>
        <end position="508"/>
    </location>
</feature>
<dbReference type="EMBL" id="JAEFBK010000005">
    <property type="protein sequence ID" value="KAG7602907.1"/>
    <property type="molecule type" value="Genomic_DNA"/>
</dbReference>
<feature type="compositionally biased region" description="Polar residues" evidence="1">
    <location>
        <begin position="329"/>
        <end position="339"/>
    </location>
</feature>
<dbReference type="GO" id="GO:0005635">
    <property type="term" value="C:nuclear envelope"/>
    <property type="evidence" value="ECO:0007669"/>
    <property type="project" value="TreeGrafter"/>
</dbReference>
<proteinExistence type="predicted"/>
<evidence type="ECO:0000313" key="3">
    <source>
        <dbReference type="Proteomes" id="UP000694240"/>
    </source>
</evidence>
<dbReference type="PANTHER" id="PTHR33416">
    <property type="entry name" value="NUCLEAR PORE COMPLEX PROTEIN NUP1"/>
    <property type="match status" value="1"/>
</dbReference>
<reference evidence="2 3" key="1">
    <citation type="submission" date="2020-12" db="EMBL/GenBank/DDBJ databases">
        <title>Concerted genomic and epigenomic changes stabilize Arabidopsis allopolyploids.</title>
        <authorList>
            <person name="Chen Z."/>
        </authorList>
    </citation>
    <scope>NUCLEOTIDE SEQUENCE [LARGE SCALE GENOMIC DNA]</scope>
    <source>
        <strain evidence="2">Allo738</strain>
        <tissue evidence="2">Leaf</tissue>
    </source>
</reference>
<accession>A0A8T2CTM9</accession>
<feature type="region of interest" description="Disordered" evidence="1">
    <location>
        <begin position="468"/>
        <end position="508"/>
    </location>
</feature>
<feature type="compositionally biased region" description="Basic residues" evidence="1">
    <location>
        <begin position="27"/>
        <end position="37"/>
    </location>
</feature>
<dbReference type="AlphaFoldDB" id="A0A8T2CTM9"/>
<feature type="compositionally biased region" description="Polar residues" evidence="1">
    <location>
        <begin position="312"/>
        <end position="322"/>
    </location>
</feature>
<feature type="region of interest" description="Disordered" evidence="1">
    <location>
        <begin position="87"/>
        <end position="137"/>
    </location>
</feature>
<feature type="compositionally biased region" description="Polar residues" evidence="1">
    <location>
        <begin position="352"/>
        <end position="370"/>
    </location>
</feature>
<feature type="region of interest" description="Disordered" evidence="1">
    <location>
        <begin position="293"/>
        <end position="339"/>
    </location>
</feature>
<feature type="compositionally biased region" description="Low complexity" evidence="1">
    <location>
        <begin position="7"/>
        <end position="18"/>
    </location>
</feature>
<gene>
    <name evidence="2" type="ORF">ISN45_At05g019280</name>
</gene>